<dbReference type="Proteomes" id="UP000019439">
    <property type="component" value="Chromosome"/>
</dbReference>
<protein>
    <submittedName>
        <fullName evidence="3">Protein of uncharacterized function (DUF2946)</fullName>
    </submittedName>
</protein>
<keyword evidence="4" id="KW-1185">Reference proteome</keyword>
<evidence type="ECO:0000313" key="5">
    <source>
        <dbReference type="Proteomes" id="UP000038204"/>
    </source>
</evidence>
<dbReference type="RefSeq" id="WP_025381763.1">
    <property type="nucleotide sequence ID" value="NZ_CPYL01000008.1"/>
</dbReference>
<dbReference type="Proteomes" id="UP000038204">
    <property type="component" value="Unassembled WGS sequence"/>
</dbReference>
<evidence type="ECO:0000313" key="4">
    <source>
        <dbReference type="Proteomes" id="UP000019439"/>
    </source>
</evidence>
<sequence>MLLNQKLNQTFYQNRRVSAWVGIAAILMLFIAPVVSVSLALSYGPNTAFITMVDCDMDMAVVHRNSTPEATSQADHTTETLKKVPNHGTVMMGHIACGYCLLLTHLPLLNTAAKADIRSVSLLAATTPLLFTFPQIIKDTYSEIQPRAPPTFYS</sequence>
<feature type="transmembrane region" description="Helical" evidence="1">
    <location>
        <begin position="20"/>
        <end position="43"/>
    </location>
</feature>
<evidence type="ECO:0000256" key="1">
    <source>
        <dbReference type="SAM" id="Phobius"/>
    </source>
</evidence>
<dbReference type="Pfam" id="PF11162">
    <property type="entry name" value="DUF2946"/>
    <property type="match status" value="1"/>
</dbReference>
<dbReference type="KEGG" id="ysi:BF17_06470"/>
<evidence type="ECO:0000313" key="3">
    <source>
        <dbReference type="EMBL" id="CNH57051.1"/>
    </source>
</evidence>
<dbReference type="PATRIC" id="fig|367190.3.peg.1227"/>
<accession>A0A0T9PC28</accession>
<keyword evidence="1" id="KW-1133">Transmembrane helix</keyword>
<reference evidence="3 5" key="2">
    <citation type="submission" date="2015-03" db="EMBL/GenBank/DDBJ databases">
        <authorList>
            <person name="Murphy D."/>
        </authorList>
    </citation>
    <scope>NUCLEOTIDE SEQUENCE [LARGE SCALE GENOMIC DNA]</scope>
    <source>
        <strain evidence="3 5">Y233</strain>
    </source>
</reference>
<name>A0A0T9PC28_9GAMM</name>
<dbReference type="AlphaFoldDB" id="A0A0T9PC28"/>
<dbReference type="EMBL" id="CP007230">
    <property type="protein sequence ID" value="AHK19002.1"/>
    <property type="molecule type" value="Genomic_DNA"/>
</dbReference>
<dbReference type="EMBL" id="CQBK01000005">
    <property type="protein sequence ID" value="CNH57051.1"/>
    <property type="molecule type" value="Genomic_DNA"/>
</dbReference>
<reference evidence="2 4" key="1">
    <citation type="journal article" date="2014" name="Genome Announc.">
        <title>Genome Sequence of Yersinia similis Y228T, a Member of the Yersinia pseudotuberculosis Complex.</title>
        <authorList>
            <person name="Sprague L.D."/>
            <person name="Neubauer H."/>
        </authorList>
    </citation>
    <scope>NUCLEOTIDE SEQUENCE [LARGE SCALE GENOMIC DNA]</scope>
    <source>
        <strain evidence="2 4">228</strain>
    </source>
</reference>
<feature type="transmembrane region" description="Helical" evidence="1">
    <location>
        <begin position="91"/>
        <end position="109"/>
    </location>
</feature>
<proteinExistence type="predicted"/>
<keyword evidence="1" id="KW-0812">Transmembrane</keyword>
<dbReference type="InterPro" id="IPR021333">
    <property type="entry name" value="DUF2946"/>
</dbReference>
<keyword evidence="1" id="KW-0472">Membrane</keyword>
<organism evidence="3 5">
    <name type="scientific">Yersinia similis</name>
    <dbReference type="NCBI Taxonomy" id="367190"/>
    <lineage>
        <taxon>Bacteria</taxon>
        <taxon>Pseudomonadati</taxon>
        <taxon>Pseudomonadota</taxon>
        <taxon>Gammaproteobacteria</taxon>
        <taxon>Enterobacterales</taxon>
        <taxon>Yersiniaceae</taxon>
        <taxon>Yersinia</taxon>
    </lineage>
</organism>
<gene>
    <name evidence="2" type="ORF">BF17_06470</name>
    <name evidence="3" type="ORF">ERS008667_00958</name>
</gene>
<evidence type="ECO:0000313" key="2">
    <source>
        <dbReference type="EMBL" id="AHK19002.1"/>
    </source>
</evidence>